<gene>
    <name evidence="3" type="ORF">ACIGXA_33580</name>
</gene>
<sequence length="635" mass="68521">MARLPRLIRALVSPPTVSRSTALSLGERLSAATHLASSLEYLGTERDRRQGGFNNWDVVRDSHLARPKLIIRALDIVAHPQVTRALHMARVGATAALLAPSPRRVRVTANAVLSCSSMLLYPLNHYGTDGSDQVSFLVQSVTTVARAGERNPRLVDACLWFVAMQSTLSYAVSGWVKMASPTWRSGRALPGVMRTLTYGDRSAWELASRHPRAAHALCAGVLALECAFPLVFLAQGRPAPLMVGSAAVFHFANARLMGLGRFLSSFVSMHPAVLYAAGPRERVGAQGVVERRDDALPMVSLGLLAAALGALQMEKGRRRRQVSRGRGDERQFTASSGNTLSYRLTGPDGAADDSTQPLVVLENGLAATAEHWEWIARGISDRFPVMTYNRAGYGASTYAQRGAEEYLLDTAMDDLVDLIGHTAGDRPVFVAGHSLGGYLALKAASVLRDRIVGVALLDSSHPAELQRSSRQAQGQKALSDSLSLVTVSLKLGLGALLTHPAWADRLPQEVRQLSAAHYRDPGMWEAGRREWRAVQAEFDAFDGQLPDADVPLLVMTAGHTAAQDPIQQELHAEFAACQPGSAHHVIDHADHDSVMTDQDAAGRIVGLITDFVVGLGSETKTRNKKEDSHDNYTGG</sequence>
<dbReference type="RefSeq" id="WP_399656134.1">
    <property type="nucleotide sequence ID" value="NZ_JBITYG010000012.1"/>
</dbReference>
<organism evidence="3 4">
    <name type="scientific">Streptomyces fildesensis</name>
    <dbReference type="NCBI Taxonomy" id="375757"/>
    <lineage>
        <taxon>Bacteria</taxon>
        <taxon>Bacillati</taxon>
        <taxon>Actinomycetota</taxon>
        <taxon>Actinomycetes</taxon>
        <taxon>Kitasatosporales</taxon>
        <taxon>Streptomycetaceae</taxon>
        <taxon>Streptomyces</taxon>
    </lineage>
</organism>
<dbReference type="Pfam" id="PF12697">
    <property type="entry name" value="Abhydrolase_6"/>
    <property type="match status" value="1"/>
</dbReference>
<feature type="region of interest" description="Disordered" evidence="1">
    <location>
        <begin position="316"/>
        <end position="350"/>
    </location>
</feature>
<feature type="compositionally biased region" description="Polar residues" evidence="1">
    <location>
        <begin position="332"/>
        <end position="342"/>
    </location>
</feature>
<dbReference type="Gene3D" id="3.40.50.1820">
    <property type="entry name" value="alpha/beta hydrolase"/>
    <property type="match status" value="1"/>
</dbReference>
<protein>
    <submittedName>
        <fullName evidence="3">Alpha/beta fold hydrolase</fullName>
    </submittedName>
</protein>
<dbReference type="PANTHER" id="PTHR43798:SF33">
    <property type="entry name" value="HYDROLASE, PUTATIVE (AFU_ORTHOLOGUE AFUA_2G14860)-RELATED"/>
    <property type="match status" value="1"/>
</dbReference>
<dbReference type="InterPro" id="IPR029058">
    <property type="entry name" value="AB_hydrolase_fold"/>
</dbReference>
<accession>A0ABW8CI29</accession>
<dbReference type="GO" id="GO:0016787">
    <property type="term" value="F:hydrolase activity"/>
    <property type="evidence" value="ECO:0007669"/>
    <property type="project" value="UniProtKB-KW"/>
</dbReference>
<dbReference type="SUPFAM" id="SSF53474">
    <property type="entry name" value="alpha/beta-Hydrolases"/>
    <property type="match status" value="1"/>
</dbReference>
<reference evidence="3 4" key="1">
    <citation type="submission" date="2024-10" db="EMBL/GenBank/DDBJ databases">
        <title>The Natural Products Discovery Center: Release of the First 8490 Sequenced Strains for Exploring Actinobacteria Biosynthetic Diversity.</title>
        <authorList>
            <person name="Kalkreuter E."/>
            <person name="Kautsar S.A."/>
            <person name="Yang D."/>
            <person name="Bader C.D."/>
            <person name="Teijaro C.N."/>
            <person name="Fluegel L."/>
            <person name="Davis C.M."/>
            <person name="Simpson J.R."/>
            <person name="Lauterbach L."/>
            <person name="Steele A.D."/>
            <person name="Gui C."/>
            <person name="Meng S."/>
            <person name="Li G."/>
            <person name="Viehrig K."/>
            <person name="Ye F."/>
            <person name="Su P."/>
            <person name="Kiefer A.F."/>
            <person name="Nichols A."/>
            <person name="Cepeda A.J."/>
            <person name="Yan W."/>
            <person name="Fan B."/>
            <person name="Jiang Y."/>
            <person name="Adhikari A."/>
            <person name="Zheng C.-J."/>
            <person name="Schuster L."/>
            <person name="Cowan T.M."/>
            <person name="Smanski M.J."/>
            <person name="Chevrette M.G."/>
            <person name="De Carvalho L.P.S."/>
            <person name="Shen B."/>
        </authorList>
    </citation>
    <scope>NUCLEOTIDE SEQUENCE [LARGE SCALE GENOMIC DNA]</scope>
    <source>
        <strain evidence="3 4">NPDC053399</strain>
    </source>
</reference>
<evidence type="ECO:0000313" key="3">
    <source>
        <dbReference type="EMBL" id="MFI9105452.1"/>
    </source>
</evidence>
<dbReference type="EMBL" id="JBITYG010000012">
    <property type="protein sequence ID" value="MFI9105452.1"/>
    <property type="molecule type" value="Genomic_DNA"/>
</dbReference>
<keyword evidence="4" id="KW-1185">Reference proteome</keyword>
<dbReference type="InterPro" id="IPR050266">
    <property type="entry name" value="AB_hydrolase_sf"/>
</dbReference>
<dbReference type="PANTHER" id="PTHR43798">
    <property type="entry name" value="MONOACYLGLYCEROL LIPASE"/>
    <property type="match status" value="1"/>
</dbReference>
<evidence type="ECO:0000313" key="4">
    <source>
        <dbReference type="Proteomes" id="UP001614394"/>
    </source>
</evidence>
<comment type="caution">
    <text evidence="3">The sequence shown here is derived from an EMBL/GenBank/DDBJ whole genome shotgun (WGS) entry which is preliminary data.</text>
</comment>
<dbReference type="InterPro" id="IPR000073">
    <property type="entry name" value="AB_hydrolase_1"/>
</dbReference>
<evidence type="ECO:0000259" key="2">
    <source>
        <dbReference type="Pfam" id="PF12697"/>
    </source>
</evidence>
<name>A0ABW8CI29_9ACTN</name>
<keyword evidence="3" id="KW-0378">Hydrolase</keyword>
<feature type="domain" description="AB hydrolase-1" evidence="2">
    <location>
        <begin position="359"/>
        <end position="599"/>
    </location>
</feature>
<proteinExistence type="predicted"/>
<dbReference type="Proteomes" id="UP001614394">
    <property type="component" value="Unassembled WGS sequence"/>
</dbReference>
<evidence type="ECO:0000256" key="1">
    <source>
        <dbReference type="SAM" id="MobiDB-lite"/>
    </source>
</evidence>